<reference evidence="1" key="2">
    <citation type="submission" date="2019-03" db="EMBL/GenBank/DDBJ databases">
        <authorList>
            <person name="Chen S.-C."/>
            <person name="Wu S.-Y."/>
            <person name="Lai M.-C."/>
        </authorList>
    </citation>
    <scope>NUCLEOTIDE SEQUENCE</scope>
    <source>
        <strain evidence="1">ML15</strain>
    </source>
</reference>
<reference evidence="1" key="1">
    <citation type="journal article" date="2005" name="Int. J. Syst. Evol. Microbiol.">
        <title>Methanofollis formosanus sp. nov., isolated from a fish pond.</title>
        <authorList>
            <person name="Wu S.Y."/>
            <person name="Chen S.C."/>
            <person name="Lai M.C."/>
        </authorList>
    </citation>
    <scope>NUCLEOTIDE SEQUENCE</scope>
    <source>
        <strain evidence="1">ML15</strain>
    </source>
</reference>
<dbReference type="AlphaFoldDB" id="A0A8G1A1H5"/>
<dbReference type="EMBL" id="CP037968">
    <property type="protein sequence ID" value="QYZ78805.1"/>
    <property type="molecule type" value="Genomic_DNA"/>
</dbReference>
<evidence type="ECO:0000313" key="2">
    <source>
        <dbReference type="Proteomes" id="UP000826709"/>
    </source>
</evidence>
<keyword evidence="2" id="KW-1185">Reference proteome</keyword>
<organism evidence="1 2">
    <name type="scientific">Methanofollis formosanus</name>
    <dbReference type="NCBI Taxonomy" id="299308"/>
    <lineage>
        <taxon>Archaea</taxon>
        <taxon>Methanobacteriati</taxon>
        <taxon>Methanobacteriota</taxon>
        <taxon>Stenosarchaea group</taxon>
        <taxon>Methanomicrobia</taxon>
        <taxon>Methanomicrobiales</taxon>
        <taxon>Methanomicrobiaceae</taxon>
        <taxon>Methanofollis</taxon>
    </lineage>
</organism>
<protein>
    <submittedName>
        <fullName evidence="1">Uncharacterized protein</fullName>
    </submittedName>
</protein>
<dbReference type="Proteomes" id="UP000826709">
    <property type="component" value="Chromosome"/>
</dbReference>
<evidence type="ECO:0000313" key="1">
    <source>
        <dbReference type="EMBL" id="QYZ78805.1"/>
    </source>
</evidence>
<accession>A0A8G1A1H5</accession>
<sequence length="68" mass="7167">MTGKVPAIRAADQIAVPPVLAPGALSKVAAPGPPGMVMGPGRQRKKVLKSVWQLPVLSFALKNFYSKK</sequence>
<name>A0A8G1A1H5_9EURY</name>
<proteinExistence type="predicted"/>
<dbReference type="RefSeq" id="WP_220682573.1">
    <property type="nucleotide sequence ID" value="NZ_CP037968.1"/>
</dbReference>
<gene>
    <name evidence="1" type="ORF">E2N92_04855</name>
</gene>
<dbReference type="KEGG" id="mfk:E2N92_04855"/>